<sequence length="100" mass="10599">MAPAEMLLANMATCVGLLAGAWVVKSLEEGEAKMVMMRKGYPQCPTCKGTKKVPCLCTRWSDKDFGCRTCDGKGSMVCNSCGGSGTGRRISASVHASNHH</sequence>
<evidence type="ECO:0000313" key="1">
    <source>
        <dbReference type="EMBL" id="KAJ7560817.1"/>
    </source>
</evidence>
<name>A0ACC2E2U7_DIPCM</name>
<comment type="caution">
    <text evidence="1">The sequence shown here is derived from an EMBL/GenBank/DDBJ whole genome shotgun (WGS) entry which is preliminary data.</text>
</comment>
<proteinExistence type="predicted"/>
<keyword evidence="2" id="KW-1185">Reference proteome</keyword>
<accession>A0ACC2E2U7</accession>
<gene>
    <name evidence="1" type="ORF">O6H91_03G000900</name>
</gene>
<reference evidence="2" key="1">
    <citation type="journal article" date="2024" name="Proc. Natl. Acad. Sci. U.S.A.">
        <title>Extraordinary preservation of gene collinearity over three hundred million years revealed in homosporous lycophytes.</title>
        <authorList>
            <person name="Li C."/>
            <person name="Wickell D."/>
            <person name="Kuo L.Y."/>
            <person name="Chen X."/>
            <person name="Nie B."/>
            <person name="Liao X."/>
            <person name="Peng D."/>
            <person name="Ji J."/>
            <person name="Jenkins J."/>
            <person name="Williams M."/>
            <person name="Shu S."/>
            <person name="Plott C."/>
            <person name="Barry K."/>
            <person name="Rajasekar S."/>
            <person name="Grimwood J."/>
            <person name="Han X."/>
            <person name="Sun S."/>
            <person name="Hou Z."/>
            <person name="He W."/>
            <person name="Dai G."/>
            <person name="Sun C."/>
            <person name="Schmutz J."/>
            <person name="Leebens-Mack J.H."/>
            <person name="Li F.W."/>
            <person name="Wang L."/>
        </authorList>
    </citation>
    <scope>NUCLEOTIDE SEQUENCE [LARGE SCALE GENOMIC DNA]</scope>
    <source>
        <strain evidence="2">cv. PW_Plant_1</strain>
    </source>
</reference>
<evidence type="ECO:0000313" key="2">
    <source>
        <dbReference type="Proteomes" id="UP001162992"/>
    </source>
</evidence>
<organism evidence="1 2">
    <name type="scientific">Diphasiastrum complanatum</name>
    <name type="common">Issler's clubmoss</name>
    <name type="synonym">Lycopodium complanatum</name>
    <dbReference type="NCBI Taxonomy" id="34168"/>
    <lineage>
        <taxon>Eukaryota</taxon>
        <taxon>Viridiplantae</taxon>
        <taxon>Streptophyta</taxon>
        <taxon>Embryophyta</taxon>
        <taxon>Tracheophyta</taxon>
        <taxon>Lycopodiopsida</taxon>
        <taxon>Lycopodiales</taxon>
        <taxon>Lycopodiaceae</taxon>
        <taxon>Lycopodioideae</taxon>
        <taxon>Diphasiastrum</taxon>
    </lineage>
</organism>
<dbReference type="EMBL" id="CM055094">
    <property type="protein sequence ID" value="KAJ7560817.1"/>
    <property type="molecule type" value="Genomic_DNA"/>
</dbReference>
<dbReference type="Proteomes" id="UP001162992">
    <property type="component" value="Chromosome 3"/>
</dbReference>
<protein>
    <submittedName>
        <fullName evidence="1">Uncharacterized protein</fullName>
    </submittedName>
</protein>